<feature type="domain" description="Glycosyl transferase family 1" evidence="2">
    <location>
        <begin position="190"/>
        <end position="332"/>
    </location>
</feature>
<dbReference type="GO" id="GO:0009103">
    <property type="term" value="P:lipopolysaccharide biosynthetic process"/>
    <property type="evidence" value="ECO:0007669"/>
    <property type="project" value="TreeGrafter"/>
</dbReference>
<sequence length="369" mass="43319">MKIVIPRIIHNKEQLTWDWSGTITNIKKYLGKYEIVEEQNIFYTFRMNVHKVLVRLGIRKSDMNMTYIKYAENQVHLSPKDVCLTFDEFPLSFPDNPVYIYQDLNLHYLIESSQNNSQSFKYSGFQNVSADILDSRMRKQETFYNQATGIFTMSKWFSDYLIAQQGLPVEKVHYVGAATNMDNLLLEHSYKERNKFLFIGKDFLRKGGDLVYNAFVYLRNNLMPEAELYIIGPSDAPMEFNDPNVYFLGNLPADKVQYYYNLCDVFVLPSRFEAFGIVFVEALCYGLPCIGRDLMEMPNLIQNNETGLLLSAEEENPQVLADKMYNLITDERFFRNVHSKQDYYKTEFSWDTVAKRMISIMKRDMNNNL</sequence>
<dbReference type="EMBL" id="LQZE01000030">
    <property type="protein sequence ID" value="KXU16643.1"/>
    <property type="molecule type" value="Genomic_DNA"/>
</dbReference>
<dbReference type="GO" id="GO:0016757">
    <property type="term" value="F:glycosyltransferase activity"/>
    <property type="evidence" value="ECO:0007669"/>
    <property type="project" value="InterPro"/>
</dbReference>
<organism evidence="3 4">
    <name type="scientific">Streptococcus oralis</name>
    <dbReference type="NCBI Taxonomy" id="1303"/>
    <lineage>
        <taxon>Bacteria</taxon>
        <taxon>Bacillati</taxon>
        <taxon>Bacillota</taxon>
        <taxon>Bacilli</taxon>
        <taxon>Lactobacillales</taxon>
        <taxon>Streptococcaceae</taxon>
        <taxon>Streptococcus</taxon>
    </lineage>
</organism>
<dbReference type="AlphaFoldDB" id="A0A139RPI7"/>
<dbReference type="CDD" id="cd03801">
    <property type="entry name" value="GT4_PimA-like"/>
    <property type="match status" value="1"/>
</dbReference>
<dbReference type="Proteomes" id="UP000072989">
    <property type="component" value="Unassembled WGS sequence"/>
</dbReference>
<evidence type="ECO:0000259" key="2">
    <source>
        <dbReference type="Pfam" id="PF00534"/>
    </source>
</evidence>
<dbReference type="Pfam" id="PF00534">
    <property type="entry name" value="Glycos_transf_1"/>
    <property type="match status" value="1"/>
</dbReference>
<reference evidence="3 4" key="1">
    <citation type="submission" date="2016-01" db="EMBL/GenBank/DDBJ databases">
        <title>Highly variable Streptococcus oralis are common among viridans streptococci isolated from primates.</title>
        <authorList>
            <person name="Denapaite D."/>
            <person name="Rieger M."/>
            <person name="Koendgen S."/>
            <person name="Brueckner R."/>
            <person name="Ochigava I."/>
            <person name="Kappeler P."/>
            <person name="Maetz-Rensing K."/>
            <person name="Leendertz F."/>
            <person name="Hakenbeck R."/>
        </authorList>
    </citation>
    <scope>NUCLEOTIDE SEQUENCE [LARGE SCALE GENOMIC DNA]</scope>
    <source>
        <strain evidence="3 4">DD17</strain>
    </source>
</reference>
<name>A0A139RPI7_STROR</name>
<evidence type="ECO:0000313" key="3">
    <source>
        <dbReference type="EMBL" id="KXU16643.1"/>
    </source>
</evidence>
<protein>
    <submittedName>
        <fullName evidence="3">Glycosyl transferase, group 1</fullName>
    </submittedName>
</protein>
<proteinExistence type="predicted"/>
<gene>
    <name evidence="3" type="ORF">SORDD17_00144</name>
</gene>
<dbReference type="PANTHER" id="PTHR46401:SF2">
    <property type="entry name" value="GLYCOSYLTRANSFERASE WBBK-RELATED"/>
    <property type="match status" value="1"/>
</dbReference>
<evidence type="ECO:0000313" key="4">
    <source>
        <dbReference type="Proteomes" id="UP000072989"/>
    </source>
</evidence>
<keyword evidence="1 3" id="KW-0808">Transferase</keyword>
<dbReference type="RefSeq" id="WP_061865246.1">
    <property type="nucleotide sequence ID" value="NZ_KQ970793.1"/>
</dbReference>
<dbReference type="PATRIC" id="fig|1303.87.peg.181"/>
<dbReference type="PANTHER" id="PTHR46401">
    <property type="entry name" value="GLYCOSYLTRANSFERASE WBBK-RELATED"/>
    <property type="match status" value="1"/>
</dbReference>
<dbReference type="SUPFAM" id="SSF53756">
    <property type="entry name" value="UDP-Glycosyltransferase/glycogen phosphorylase"/>
    <property type="match status" value="1"/>
</dbReference>
<dbReference type="InterPro" id="IPR001296">
    <property type="entry name" value="Glyco_trans_1"/>
</dbReference>
<evidence type="ECO:0000256" key="1">
    <source>
        <dbReference type="ARBA" id="ARBA00022679"/>
    </source>
</evidence>
<accession>A0A139RPI7</accession>
<dbReference type="Gene3D" id="3.40.50.2000">
    <property type="entry name" value="Glycogen Phosphorylase B"/>
    <property type="match status" value="1"/>
</dbReference>
<comment type="caution">
    <text evidence="3">The sequence shown here is derived from an EMBL/GenBank/DDBJ whole genome shotgun (WGS) entry which is preliminary data.</text>
</comment>